<protein>
    <recommendedName>
        <fullName evidence="5">Leucine-rich repeat domain-containing protein</fullName>
    </recommendedName>
</protein>
<dbReference type="RefSeq" id="WP_071503911.1">
    <property type="nucleotide sequence ID" value="NZ_MORL01000007.1"/>
</dbReference>
<accession>A0A1S2VHN2</accession>
<evidence type="ECO:0000313" key="3">
    <source>
        <dbReference type="EMBL" id="OIN58239.1"/>
    </source>
</evidence>
<evidence type="ECO:0000256" key="2">
    <source>
        <dbReference type="ARBA" id="ARBA00022737"/>
    </source>
</evidence>
<dbReference type="Proteomes" id="UP000181790">
    <property type="component" value="Unassembled WGS sequence"/>
</dbReference>
<dbReference type="AlphaFoldDB" id="A0A1S2VHN2"/>
<dbReference type="SUPFAM" id="SSF52075">
    <property type="entry name" value="Outer arm dynein light chain 1"/>
    <property type="match status" value="1"/>
</dbReference>
<comment type="caution">
    <text evidence="3">The sequence shown here is derived from an EMBL/GenBank/DDBJ whole genome shotgun (WGS) entry which is preliminary data.</text>
</comment>
<evidence type="ECO:0000256" key="1">
    <source>
        <dbReference type="ARBA" id="ARBA00022614"/>
    </source>
</evidence>
<reference evidence="3 4" key="1">
    <citation type="submission" date="2016-10" db="EMBL/GenBank/DDBJ databases">
        <title>Arsenicibacter rosenii gen. nov., sp. nov., an efficient arsenic-methylating bacterium isolated from an arsenic-contaminated paddy soil.</title>
        <authorList>
            <person name="Huang K."/>
        </authorList>
    </citation>
    <scope>NUCLEOTIDE SEQUENCE [LARGE SCALE GENOMIC DNA]</scope>
    <source>
        <strain evidence="3 4">SM-1</strain>
    </source>
</reference>
<gene>
    <name evidence="3" type="ORF">BLX24_14620</name>
</gene>
<dbReference type="EMBL" id="MORL01000007">
    <property type="protein sequence ID" value="OIN58239.1"/>
    <property type="molecule type" value="Genomic_DNA"/>
</dbReference>
<evidence type="ECO:0008006" key="5">
    <source>
        <dbReference type="Google" id="ProtNLM"/>
    </source>
</evidence>
<name>A0A1S2VHN2_9BACT</name>
<keyword evidence="4" id="KW-1185">Reference proteome</keyword>
<dbReference type="InterPro" id="IPR003591">
    <property type="entry name" value="Leu-rich_rpt_typical-subtyp"/>
</dbReference>
<evidence type="ECO:0000313" key="4">
    <source>
        <dbReference type="Proteomes" id="UP000181790"/>
    </source>
</evidence>
<dbReference type="PANTHER" id="PTHR46652:SF3">
    <property type="entry name" value="LEUCINE-RICH REPEAT-CONTAINING PROTEIN 9"/>
    <property type="match status" value="1"/>
</dbReference>
<sequence length="206" mass="23368">MMNSLPSCPPHADTVARRYTWWINLTPLWRAAFQQVVFNHNESPADEDLCKIWQSPALRFAGPRAPYPNMTFELTDCSGLTGLTNLETLVVMNHRLEGVPELSTLTNLKSLFVNNNLLTSLAGIESLNQLELLYAHINRLQTLAPLRSLTRLRELYVCYNALTSLEGLTSAHAKQLKKLVCLPNDGLPDREIIRVEQRLGIRCQRM</sequence>
<dbReference type="PANTHER" id="PTHR46652">
    <property type="entry name" value="LEUCINE-RICH REPEAT AND IQ DOMAIN-CONTAINING PROTEIN 1-RELATED"/>
    <property type="match status" value="1"/>
</dbReference>
<dbReference type="InterPro" id="IPR032675">
    <property type="entry name" value="LRR_dom_sf"/>
</dbReference>
<dbReference type="SMART" id="SM00365">
    <property type="entry name" value="LRR_SD22"/>
    <property type="match status" value="2"/>
</dbReference>
<dbReference type="OrthoDB" id="1490745at2"/>
<dbReference type="SMART" id="SM00369">
    <property type="entry name" value="LRR_TYP"/>
    <property type="match status" value="2"/>
</dbReference>
<dbReference type="PROSITE" id="PS51450">
    <property type="entry name" value="LRR"/>
    <property type="match status" value="1"/>
</dbReference>
<keyword evidence="2" id="KW-0677">Repeat</keyword>
<organism evidence="3 4">
    <name type="scientific">Arsenicibacter rosenii</name>
    <dbReference type="NCBI Taxonomy" id="1750698"/>
    <lineage>
        <taxon>Bacteria</taxon>
        <taxon>Pseudomonadati</taxon>
        <taxon>Bacteroidota</taxon>
        <taxon>Cytophagia</taxon>
        <taxon>Cytophagales</taxon>
        <taxon>Spirosomataceae</taxon>
        <taxon>Arsenicibacter</taxon>
    </lineage>
</organism>
<dbReference type="Gene3D" id="3.80.10.10">
    <property type="entry name" value="Ribonuclease Inhibitor"/>
    <property type="match status" value="1"/>
</dbReference>
<dbReference type="InterPro" id="IPR001611">
    <property type="entry name" value="Leu-rich_rpt"/>
</dbReference>
<keyword evidence="1" id="KW-0433">Leucine-rich repeat</keyword>
<dbReference type="InterPro" id="IPR050836">
    <property type="entry name" value="SDS22/Internalin_LRR"/>
</dbReference>
<proteinExistence type="predicted"/>